<sequence>MNGFTTAMSKYAQFSGRSRRSEFWGYHLTITAMVVVLSIIYGISAAMVANSGEGNPLAAISLGILIVLGLAFIVPTLAVNWRRCQDVGLPGAVAIIGLVIPLVMWIIGFIPGTEGPNAYGDDPKS</sequence>
<proteinExistence type="predicted"/>
<dbReference type="EMBL" id="JAUHPX010000003">
    <property type="protein sequence ID" value="MDN4487740.1"/>
    <property type="molecule type" value="Genomic_DNA"/>
</dbReference>
<evidence type="ECO:0000256" key="1">
    <source>
        <dbReference type="SAM" id="Phobius"/>
    </source>
</evidence>
<dbReference type="Proteomes" id="UP001172737">
    <property type="component" value="Unassembled WGS sequence"/>
</dbReference>
<keyword evidence="1" id="KW-0812">Transmembrane</keyword>
<protein>
    <submittedName>
        <fullName evidence="2">DUF805 domain-containing protein</fullName>
    </submittedName>
</protein>
<dbReference type="PANTHER" id="PTHR34980:SF2">
    <property type="entry name" value="INNER MEMBRANE PROTEIN YHAH-RELATED"/>
    <property type="match status" value="1"/>
</dbReference>
<gene>
    <name evidence="2" type="ORF">QQX10_06115</name>
</gene>
<keyword evidence="3" id="KW-1185">Reference proteome</keyword>
<evidence type="ECO:0000313" key="3">
    <source>
        <dbReference type="Proteomes" id="UP001172737"/>
    </source>
</evidence>
<name>A0AAW7M8D5_9MICO</name>
<keyword evidence="1" id="KW-1133">Transmembrane helix</keyword>
<dbReference type="InterPro" id="IPR008523">
    <property type="entry name" value="DUF805"/>
</dbReference>
<keyword evidence="1" id="KW-0472">Membrane</keyword>
<dbReference type="Pfam" id="PF05656">
    <property type="entry name" value="DUF805"/>
    <property type="match status" value="1"/>
</dbReference>
<dbReference type="PANTHER" id="PTHR34980">
    <property type="entry name" value="INNER MEMBRANE PROTEIN-RELATED-RELATED"/>
    <property type="match status" value="1"/>
</dbReference>
<evidence type="ECO:0000313" key="2">
    <source>
        <dbReference type="EMBL" id="MDN4487740.1"/>
    </source>
</evidence>
<reference evidence="2" key="1">
    <citation type="submission" date="2023-06" db="EMBL/GenBank/DDBJ databases">
        <title>Sysu t00039.</title>
        <authorList>
            <person name="Gao L."/>
            <person name="Fang B.-Z."/>
            <person name="Li W.-J."/>
        </authorList>
    </citation>
    <scope>NUCLEOTIDE SEQUENCE</scope>
    <source>
        <strain evidence="2">SYSU T00039</strain>
    </source>
</reference>
<organism evidence="2 3">
    <name type="scientific">Demequina lignilytica</name>
    <dbReference type="NCBI Taxonomy" id="3051663"/>
    <lineage>
        <taxon>Bacteria</taxon>
        <taxon>Bacillati</taxon>
        <taxon>Actinomycetota</taxon>
        <taxon>Actinomycetes</taxon>
        <taxon>Micrococcales</taxon>
        <taxon>Demequinaceae</taxon>
        <taxon>Demequina</taxon>
    </lineage>
</organism>
<feature type="transmembrane region" description="Helical" evidence="1">
    <location>
        <begin position="56"/>
        <end position="79"/>
    </location>
</feature>
<feature type="transmembrane region" description="Helical" evidence="1">
    <location>
        <begin position="91"/>
        <end position="110"/>
    </location>
</feature>
<feature type="transmembrane region" description="Helical" evidence="1">
    <location>
        <begin position="23"/>
        <end position="44"/>
    </location>
</feature>
<comment type="caution">
    <text evidence="2">The sequence shown here is derived from an EMBL/GenBank/DDBJ whole genome shotgun (WGS) entry which is preliminary data.</text>
</comment>
<accession>A0AAW7M8D5</accession>
<dbReference type="RefSeq" id="WP_301119075.1">
    <property type="nucleotide sequence ID" value="NZ_JAUHPX010000003.1"/>
</dbReference>
<dbReference type="AlphaFoldDB" id="A0AAW7M8D5"/>
<dbReference type="GO" id="GO:0005886">
    <property type="term" value="C:plasma membrane"/>
    <property type="evidence" value="ECO:0007669"/>
    <property type="project" value="TreeGrafter"/>
</dbReference>